<evidence type="ECO:0000256" key="1">
    <source>
        <dbReference type="SAM" id="MobiDB-lite"/>
    </source>
</evidence>
<dbReference type="Proteomes" id="UP001620408">
    <property type="component" value="Unassembled WGS sequence"/>
</dbReference>
<dbReference type="EMBL" id="JADIKD010000012">
    <property type="protein sequence ID" value="MFK2918799.1"/>
    <property type="molecule type" value="Genomic_DNA"/>
</dbReference>
<feature type="region of interest" description="Disordered" evidence="1">
    <location>
        <begin position="123"/>
        <end position="246"/>
    </location>
</feature>
<evidence type="ECO:0000313" key="2">
    <source>
        <dbReference type="EMBL" id="MFK2918799.1"/>
    </source>
</evidence>
<accession>A0ABW8KBI1</accession>
<sequence length="246" mass="26537">MSDFLDRLAARAIGSDSVLTPRLPSLFEPMQRVAVMPSMQDVQEERDRLPVGDEVTATPPTPTSRSKAADAVDPVEARRAPLPVREQVAPPAQHERIVFKEAAPSAVPQTARPAEATQLHTTIIRHTEHDVVSRDAVRPRQTRLEPASTPPMERSREDRGVLLPPAAPVFATPVATAAPARRPESSRSAAASNGLPHSETGETTVHVSIGRLEVRAAPAATPSRRAEAPRPSSLDDYLRQRGKASP</sequence>
<protein>
    <submittedName>
        <fullName evidence="2">Uncharacterized protein</fullName>
    </submittedName>
</protein>
<feature type="compositionally biased region" description="Low complexity" evidence="1">
    <location>
        <begin position="168"/>
        <end position="192"/>
    </location>
</feature>
<keyword evidence="3" id="KW-1185">Reference proteome</keyword>
<feature type="compositionally biased region" description="Basic and acidic residues" evidence="1">
    <location>
        <begin position="125"/>
        <end position="138"/>
    </location>
</feature>
<proteinExistence type="predicted"/>
<comment type="caution">
    <text evidence="2">The sequence shown here is derived from an EMBL/GenBank/DDBJ whole genome shotgun (WGS) entry which is preliminary data.</text>
</comment>
<name>A0ABW8KBI1_9GAMM</name>
<evidence type="ECO:0000313" key="3">
    <source>
        <dbReference type="Proteomes" id="UP001620408"/>
    </source>
</evidence>
<gene>
    <name evidence="2" type="ORF">ISS97_16120</name>
</gene>
<feature type="region of interest" description="Disordered" evidence="1">
    <location>
        <begin position="40"/>
        <end position="74"/>
    </location>
</feature>
<reference evidence="2 3" key="1">
    <citation type="submission" date="2020-10" db="EMBL/GenBank/DDBJ databases">
        <title>Phylogeny of dyella-like bacteria.</title>
        <authorList>
            <person name="Fu J."/>
        </authorList>
    </citation>
    <scope>NUCLEOTIDE SEQUENCE [LARGE SCALE GENOMIC DNA]</scope>
    <source>
        <strain evidence="2 3">BB4</strain>
    </source>
</reference>
<organism evidence="2 3">
    <name type="scientific">Dyella koreensis</name>
    <dbReference type="NCBI Taxonomy" id="311235"/>
    <lineage>
        <taxon>Bacteria</taxon>
        <taxon>Pseudomonadati</taxon>
        <taxon>Pseudomonadota</taxon>
        <taxon>Gammaproteobacteria</taxon>
        <taxon>Lysobacterales</taxon>
        <taxon>Rhodanobacteraceae</taxon>
        <taxon>Dyella</taxon>
    </lineage>
</organism>
<dbReference type="RefSeq" id="WP_379983585.1">
    <property type="nucleotide sequence ID" value="NZ_JADIKD010000012.1"/>
</dbReference>